<sequence length="80" mass="9259">MSFEDPEKKESLDHGDDDIRPETGRRKSSMSRRKNSAYEDPFARKESVDEGDIQDAEIDYQSMEWWQAAMIMIAETISLG</sequence>
<feature type="compositionally biased region" description="Basic and acidic residues" evidence="1">
    <location>
        <begin position="1"/>
        <end position="25"/>
    </location>
</feature>
<accession>A0A9P8FLD3</accession>
<feature type="compositionally biased region" description="Basic residues" evidence="1">
    <location>
        <begin position="26"/>
        <end position="35"/>
    </location>
</feature>
<reference evidence="2" key="2">
    <citation type="submission" date="2021-08" db="EMBL/GenBank/DDBJ databases">
        <authorList>
            <person name="Gostincar C."/>
            <person name="Sun X."/>
            <person name="Song Z."/>
            <person name="Gunde-Cimerman N."/>
        </authorList>
    </citation>
    <scope>NUCLEOTIDE SEQUENCE</scope>
    <source>
        <strain evidence="2">EXF-9298</strain>
    </source>
</reference>
<name>A0A9P8FLD3_AURME</name>
<gene>
    <name evidence="2" type="ORF">KCU98_g10988</name>
</gene>
<evidence type="ECO:0000313" key="3">
    <source>
        <dbReference type="Proteomes" id="UP000729357"/>
    </source>
</evidence>
<proteinExistence type="predicted"/>
<protein>
    <submittedName>
        <fullName evidence="2">Uncharacterized protein</fullName>
    </submittedName>
</protein>
<dbReference type="Proteomes" id="UP000729357">
    <property type="component" value="Unassembled WGS sequence"/>
</dbReference>
<organism evidence="2 3">
    <name type="scientific">Aureobasidium melanogenum</name>
    <name type="common">Aureobasidium pullulans var. melanogenum</name>
    <dbReference type="NCBI Taxonomy" id="46634"/>
    <lineage>
        <taxon>Eukaryota</taxon>
        <taxon>Fungi</taxon>
        <taxon>Dikarya</taxon>
        <taxon>Ascomycota</taxon>
        <taxon>Pezizomycotina</taxon>
        <taxon>Dothideomycetes</taxon>
        <taxon>Dothideomycetidae</taxon>
        <taxon>Dothideales</taxon>
        <taxon>Saccotheciaceae</taxon>
        <taxon>Aureobasidium</taxon>
    </lineage>
</organism>
<evidence type="ECO:0000256" key="1">
    <source>
        <dbReference type="SAM" id="MobiDB-lite"/>
    </source>
</evidence>
<feature type="region of interest" description="Disordered" evidence="1">
    <location>
        <begin position="1"/>
        <end position="53"/>
    </location>
</feature>
<dbReference type="AlphaFoldDB" id="A0A9P8FLD3"/>
<keyword evidence="3" id="KW-1185">Reference proteome</keyword>
<comment type="caution">
    <text evidence="2">The sequence shown here is derived from an EMBL/GenBank/DDBJ whole genome shotgun (WGS) entry which is preliminary data.</text>
</comment>
<reference evidence="2" key="1">
    <citation type="journal article" date="2021" name="J Fungi (Basel)">
        <title>Virulence traits and population genomics of the black yeast Aureobasidium melanogenum.</title>
        <authorList>
            <person name="Cernosa A."/>
            <person name="Sun X."/>
            <person name="Gostincar C."/>
            <person name="Fang C."/>
            <person name="Gunde-Cimerman N."/>
            <person name="Song Z."/>
        </authorList>
    </citation>
    <scope>NUCLEOTIDE SEQUENCE</scope>
    <source>
        <strain evidence="2">EXF-9298</strain>
    </source>
</reference>
<evidence type="ECO:0000313" key="2">
    <source>
        <dbReference type="EMBL" id="KAG9976015.1"/>
    </source>
</evidence>
<feature type="non-terminal residue" evidence="2">
    <location>
        <position position="1"/>
    </location>
</feature>
<dbReference type="EMBL" id="JAHFXS010001702">
    <property type="protein sequence ID" value="KAG9976015.1"/>
    <property type="molecule type" value="Genomic_DNA"/>
</dbReference>